<accession>A0A6P4ZUL7</accession>
<proteinExistence type="predicted"/>
<dbReference type="InterPro" id="IPR003591">
    <property type="entry name" value="Leu-rich_rpt_typical-subtyp"/>
</dbReference>
<keyword evidence="5" id="KW-1185">Reference proteome</keyword>
<sequence length="749" mass="84720">MALFVLLKLLAFLSAMTNVSCDTGTCPNCQAVYANCCPDSSQPALLGAPCAICDAALNSEYTDAIPSCKLVQTTRSLWLRNYSLDHLSSTDVSHLKHLRFLHIEPGDIQHLDNNTFDGFTNLYNLSLSHNKLTYLGKQWLPEVSGHLNLAHNEIAFIEDGAFGAYDHCIETKALNLPWNRLDVIRPGYFRHLCNVMLLDLRRNRIQTIDKGSFNDLHRLRVLHLSGNKLKVVRRSWFPALERERLLGSLDLAKNQIQFIESEAFIHLQLLETLDLSDNQITSLQENHLQIGEWDWNIWDNIELKLEGNYLRCTCSLRWFIKLYQNLNNEFYDSELLKCSYPKGLRGVHLSGFSNAVIASLQCPTPKGIIRTIGDRRTFRCEMYWEERPPKIQWMLPNDTSLLITNVSFEQERSVYLGDLNFTTSFYMNPEGFTCCNSTPFNHSKLQNNTYNFVGKTISSLTVSPIVLQAWNDELVSCSSLFGSGETNITAHFNVTVFPPSLNAGPTISSTTHSKTETRRTNNNQLIHILDSEVNGNVAINYWDLVITTLLTSSVVALSCFLILALRKGKFKLWRVNPDNRDVQDQQNPDPFSQHTYETVRDEDQYEVIPDSQVEADDVITPYGQSTIAGAYRMDTPMAATANTSHVPKHRRVDASYVKRKRSQGQVPRDDKAADVAESSYKLEASRRGNVGVGTRGVQEGTCKAHSKAAQVNNGRGDRDLTKANDLKQTYDTATDNAGHFRESERTTWL</sequence>
<name>A0A6P4ZUL7_BRABE</name>
<dbReference type="Proteomes" id="UP000515135">
    <property type="component" value="Unplaced"/>
</dbReference>
<keyword evidence="4" id="KW-0732">Signal</keyword>
<evidence type="ECO:0000313" key="6">
    <source>
        <dbReference type="RefSeq" id="XP_019634642.1"/>
    </source>
</evidence>
<feature type="region of interest" description="Disordered" evidence="3">
    <location>
        <begin position="658"/>
        <end position="724"/>
    </location>
</feature>
<dbReference type="GeneID" id="109477738"/>
<dbReference type="GO" id="GO:0005886">
    <property type="term" value="C:plasma membrane"/>
    <property type="evidence" value="ECO:0007669"/>
    <property type="project" value="TreeGrafter"/>
</dbReference>
<dbReference type="Pfam" id="PF13855">
    <property type="entry name" value="LRR_8"/>
    <property type="match status" value="2"/>
</dbReference>
<organism evidence="5 6">
    <name type="scientific">Branchiostoma belcheri</name>
    <name type="common">Amphioxus</name>
    <dbReference type="NCBI Taxonomy" id="7741"/>
    <lineage>
        <taxon>Eukaryota</taxon>
        <taxon>Metazoa</taxon>
        <taxon>Chordata</taxon>
        <taxon>Cephalochordata</taxon>
        <taxon>Leptocardii</taxon>
        <taxon>Amphioxiformes</taxon>
        <taxon>Branchiostomatidae</taxon>
        <taxon>Branchiostoma</taxon>
    </lineage>
</organism>
<evidence type="ECO:0000256" key="2">
    <source>
        <dbReference type="ARBA" id="ARBA00022737"/>
    </source>
</evidence>
<dbReference type="InterPro" id="IPR032675">
    <property type="entry name" value="LRR_dom_sf"/>
</dbReference>
<evidence type="ECO:0000256" key="4">
    <source>
        <dbReference type="SAM" id="SignalP"/>
    </source>
</evidence>
<evidence type="ECO:0000313" key="5">
    <source>
        <dbReference type="Proteomes" id="UP000515135"/>
    </source>
</evidence>
<dbReference type="Gene3D" id="3.80.10.10">
    <property type="entry name" value="Ribonuclease Inhibitor"/>
    <property type="match status" value="3"/>
</dbReference>
<feature type="signal peptide" evidence="4">
    <location>
        <begin position="1"/>
        <end position="21"/>
    </location>
</feature>
<dbReference type="SMART" id="SM00369">
    <property type="entry name" value="LRR_TYP"/>
    <property type="match status" value="6"/>
</dbReference>
<gene>
    <name evidence="6" type="primary">LOC109477738</name>
</gene>
<protein>
    <submittedName>
        <fullName evidence="6">Uncharacterized protein LOC109477738</fullName>
    </submittedName>
</protein>
<dbReference type="KEGG" id="bbel:109477738"/>
<keyword evidence="2" id="KW-0677">Repeat</keyword>
<keyword evidence="1" id="KW-0433">Leucine-rich repeat</keyword>
<dbReference type="RefSeq" id="XP_019634642.1">
    <property type="nucleotide sequence ID" value="XM_019779083.1"/>
</dbReference>
<feature type="compositionally biased region" description="Basic and acidic residues" evidence="3">
    <location>
        <begin position="715"/>
        <end position="724"/>
    </location>
</feature>
<dbReference type="PANTHER" id="PTHR24369:SF211">
    <property type="entry name" value="LEUCINE-RICH REPEAT-CONTAINING PROTEIN 15-LIKE"/>
    <property type="match status" value="1"/>
</dbReference>
<evidence type="ECO:0000256" key="3">
    <source>
        <dbReference type="SAM" id="MobiDB-lite"/>
    </source>
</evidence>
<dbReference type="InterPro" id="IPR050541">
    <property type="entry name" value="LRR_TM_domain-containing"/>
</dbReference>
<dbReference type="SUPFAM" id="SSF52058">
    <property type="entry name" value="L domain-like"/>
    <property type="match status" value="1"/>
</dbReference>
<reference evidence="6" key="1">
    <citation type="submission" date="2025-08" db="UniProtKB">
        <authorList>
            <consortium name="RefSeq"/>
        </authorList>
    </citation>
    <scope>IDENTIFICATION</scope>
    <source>
        <tissue evidence="6">Gonad</tissue>
    </source>
</reference>
<dbReference type="PROSITE" id="PS51450">
    <property type="entry name" value="LRR"/>
    <property type="match status" value="1"/>
</dbReference>
<dbReference type="PANTHER" id="PTHR24369">
    <property type="entry name" value="ANTIGEN BSP, PUTATIVE-RELATED"/>
    <property type="match status" value="1"/>
</dbReference>
<dbReference type="AlphaFoldDB" id="A0A6P4ZUL7"/>
<dbReference type="InterPro" id="IPR001611">
    <property type="entry name" value="Leu-rich_rpt"/>
</dbReference>
<feature type="chain" id="PRO_5027769822" evidence="4">
    <location>
        <begin position="22"/>
        <end position="749"/>
    </location>
</feature>
<dbReference type="OrthoDB" id="8195690at2759"/>
<evidence type="ECO:0000256" key="1">
    <source>
        <dbReference type="ARBA" id="ARBA00022614"/>
    </source>
</evidence>